<evidence type="ECO:0000313" key="2">
    <source>
        <dbReference type="Proteomes" id="UP001196413"/>
    </source>
</evidence>
<protein>
    <submittedName>
        <fullName evidence="1">Uncharacterized protein</fullName>
    </submittedName>
</protein>
<comment type="caution">
    <text evidence="1">The sequence shown here is derived from an EMBL/GenBank/DDBJ whole genome shotgun (WGS) entry which is preliminary data.</text>
</comment>
<evidence type="ECO:0000313" key="1">
    <source>
        <dbReference type="EMBL" id="KAJ1363817.1"/>
    </source>
</evidence>
<organism evidence="1 2">
    <name type="scientific">Parelaphostrongylus tenuis</name>
    <name type="common">Meningeal worm</name>
    <dbReference type="NCBI Taxonomy" id="148309"/>
    <lineage>
        <taxon>Eukaryota</taxon>
        <taxon>Metazoa</taxon>
        <taxon>Ecdysozoa</taxon>
        <taxon>Nematoda</taxon>
        <taxon>Chromadorea</taxon>
        <taxon>Rhabditida</taxon>
        <taxon>Rhabditina</taxon>
        <taxon>Rhabditomorpha</taxon>
        <taxon>Strongyloidea</taxon>
        <taxon>Metastrongylidae</taxon>
        <taxon>Parelaphostrongylus</taxon>
    </lineage>
</organism>
<dbReference type="EMBL" id="JAHQIW010004803">
    <property type="protein sequence ID" value="KAJ1363817.1"/>
    <property type="molecule type" value="Genomic_DNA"/>
</dbReference>
<keyword evidence="2" id="KW-1185">Reference proteome</keyword>
<sequence>MVYTRNTAESARISGIASGKEGARAFLHRLVMQTVFDVLESQARSALLPDAII</sequence>
<gene>
    <name evidence="1" type="ORF">KIN20_023762</name>
</gene>
<proteinExistence type="predicted"/>
<dbReference type="Proteomes" id="UP001196413">
    <property type="component" value="Unassembled WGS sequence"/>
</dbReference>
<reference evidence="1" key="1">
    <citation type="submission" date="2021-06" db="EMBL/GenBank/DDBJ databases">
        <title>Parelaphostrongylus tenuis whole genome reference sequence.</title>
        <authorList>
            <person name="Garwood T.J."/>
            <person name="Larsen P.A."/>
            <person name="Fountain-Jones N.M."/>
            <person name="Garbe J.R."/>
            <person name="Macchietto M.G."/>
            <person name="Kania S.A."/>
            <person name="Gerhold R.W."/>
            <person name="Richards J.E."/>
            <person name="Wolf T.M."/>
        </authorList>
    </citation>
    <scope>NUCLEOTIDE SEQUENCE</scope>
    <source>
        <strain evidence="1">MNPRO001-30</strain>
        <tissue evidence="1">Meninges</tissue>
    </source>
</reference>
<dbReference type="AlphaFoldDB" id="A0AAD5N7H9"/>
<accession>A0AAD5N7H9</accession>
<name>A0AAD5N7H9_PARTN</name>